<dbReference type="Pfam" id="PF01315">
    <property type="entry name" value="Ald_Xan_dh_C"/>
    <property type="match status" value="1"/>
</dbReference>
<dbReference type="OrthoDB" id="9775084at2"/>
<dbReference type="Gene3D" id="3.90.1170.50">
    <property type="entry name" value="Aldehyde oxidase/xanthine dehydrogenase, a/b hammerhead"/>
    <property type="match status" value="1"/>
</dbReference>
<dbReference type="PANTHER" id="PTHR11908">
    <property type="entry name" value="XANTHINE DEHYDROGENASE"/>
    <property type="match status" value="1"/>
</dbReference>
<protein>
    <submittedName>
        <fullName evidence="5">Xanthine dehydrogenase</fullName>
    </submittedName>
</protein>
<dbReference type="AlphaFoldDB" id="A0A328C2X0"/>
<evidence type="ECO:0000256" key="1">
    <source>
        <dbReference type="ARBA" id="ARBA00022505"/>
    </source>
</evidence>
<dbReference type="SMART" id="SM01008">
    <property type="entry name" value="Ald_Xan_dh_C"/>
    <property type="match status" value="1"/>
</dbReference>
<accession>A0A328C2X0</accession>
<dbReference type="SUPFAM" id="SSF56003">
    <property type="entry name" value="Molybdenum cofactor-binding domain"/>
    <property type="match status" value="1"/>
</dbReference>
<dbReference type="SUPFAM" id="SSF54665">
    <property type="entry name" value="CO dehydrogenase molybdoprotein N-domain-like"/>
    <property type="match status" value="1"/>
</dbReference>
<dbReference type="Pfam" id="PF02738">
    <property type="entry name" value="MoCoBD_1"/>
    <property type="match status" value="1"/>
</dbReference>
<dbReference type="GO" id="GO:0005506">
    <property type="term" value="F:iron ion binding"/>
    <property type="evidence" value="ECO:0007669"/>
    <property type="project" value="InterPro"/>
</dbReference>
<dbReference type="InterPro" id="IPR016208">
    <property type="entry name" value="Ald_Oxase/xanthine_DH-like"/>
</dbReference>
<comment type="cofactor">
    <cofactor evidence="3">
        <name>Mo-molybdopterin cytosine dinucleotide</name>
        <dbReference type="ChEBI" id="CHEBI:71308"/>
    </cofactor>
</comment>
<evidence type="ECO:0000256" key="3">
    <source>
        <dbReference type="ARBA" id="ARBA00053029"/>
    </source>
</evidence>
<evidence type="ECO:0000313" key="6">
    <source>
        <dbReference type="Proteomes" id="UP000249169"/>
    </source>
</evidence>
<dbReference type="PANTHER" id="PTHR11908:SF132">
    <property type="entry name" value="ALDEHYDE OXIDASE 1-RELATED"/>
    <property type="match status" value="1"/>
</dbReference>
<dbReference type="Pfam" id="PF20256">
    <property type="entry name" value="MoCoBD_2"/>
    <property type="match status" value="1"/>
</dbReference>
<evidence type="ECO:0000259" key="4">
    <source>
        <dbReference type="SMART" id="SM01008"/>
    </source>
</evidence>
<evidence type="ECO:0000313" key="5">
    <source>
        <dbReference type="EMBL" id="RAL21005.1"/>
    </source>
</evidence>
<dbReference type="Proteomes" id="UP000249169">
    <property type="component" value="Unassembled WGS sequence"/>
</dbReference>
<dbReference type="InterPro" id="IPR046867">
    <property type="entry name" value="AldOxase/xan_DH_MoCoBD2"/>
</dbReference>
<dbReference type="InterPro" id="IPR000674">
    <property type="entry name" value="Ald_Oxase/Xan_DH_a/b"/>
</dbReference>
<dbReference type="InterPro" id="IPR008274">
    <property type="entry name" value="AldOxase/xan_DH_MoCoBD1"/>
</dbReference>
<comment type="caution">
    <text evidence="5">The sequence shown here is derived from an EMBL/GenBank/DDBJ whole genome shotgun (WGS) entry which is preliminary data.</text>
</comment>
<keyword evidence="2" id="KW-0560">Oxidoreductase</keyword>
<dbReference type="FunFam" id="3.30.365.10:FF:000001">
    <property type="entry name" value="Xanthine dehydrogenase oxidase"/>
    <property type="match status" value="1"/>
</dbReference>
<name>A0A328C2X0_9DELT</name>
<reference evidence="5 6" key="1">
    <citation type="submission" date="2018-05" db="EMBL/GenBank/DDBJ databases">
        <title>Lujinxingia marina gen. nov. sp. nov., a new facultative anaerobic member of the class Deltaproteobacteria, and proposal of Lujinxingaceae fam. nov.</title>
        <authorList>
            <person name="Li C.-M."/>
        </authorList>
    </citation>
    <scope>NUCLEOTIDE SEQUENCE [LARGE SCALE GENOMIC DNA]</scope>
    <source>
        <strain evidence="5 6">B210</strain>
    </source>
</reference>
<feature type="domain" description="Aldehyde oxidase/xanthine dehydrogenase a/b hammerhead" evidence="4">
    <location>
        <begin position="13"/>
        <end position="120"/>
    </location>
</feature>
<keyword evidence="1" id="KW-0500">Molybdenum</keyword>
<dbReference type="RefSeq" id="WP_111730736.1">
    <property type="nucleotide sequence ID" value="NZ_QHKO01000007.1"/>
</dbReference>
<proteinExistence type="predicted"/>
<dbReference type="InterPro" id="IPR036856">
    <property type="entry name" value="Ald_Oxase/Xan_DH_a/b_sf"/>
</dbReference>
<evidence type="ECO:0000256" key="2">
    <source>
        <dbReference type="ARBA" id="ARBA00023002"/>
    </source>
</evidence>
<dbReference type="InterPro" id="IPR037165">
    <property type="entry name" value="AldOxase/xan_DH_Mopterin-bd_sf"/>
</dbReference>
<organism evidence="5 6">
    <name type="scientific">Lujinxingia litoralis</name>
    <dbReference type="NCBI Taxonomy" id="2211119"/>
    <lineage>
        <taxon>Bacteria</taxon>
        <taxon>Deltaproteobacteria</taxon>
        <taxon>Bradymonadales</taxon>
        <taxon>Lujinxingiaceae</taxon>
        <taxon>Lujinxingia</taxon>
    </lineage>
</organism>
<dbReference type="GO" id="GO:0016491">
    <property type="term" value="F:oxidoreductase activity"/>
    <property type="evidence" value="ECO:0007669"/>
    <property type="project" value="UniProtKB-KW"/>
</dbReference>
<gene>
    <name evidence="5" type="ORF">DL240_15150</name>
</gene>
<dbReference type="Gene3D" id="3.30.365.10">
    <property type="entry name" value="Aldehyde oxidase/xanthine dehydrogenase, molybdopterin binding domain"/>
    <property type="match status" value="4"/>
</dbReference>
<keyword evidence="6" id="KW-1185">Reference proteome</keyword>
<sequence>MTNKHIDAELHTRGTSLYVDDVPPPAGMLHAAIYGSPVAHGRVKALHLDKARKAPGVVAIYTAEDVPGENQIGPVLPDEPLLATDVVEYHGHPMAMVVAESDEDARHALTLIEADIEALEVITCPRVAHEAGHILGTPRTFAMGDTAAAFADCDIVVEGRSDVGGQEHLYLETQRARAVPTEGDRLRVYSSTQSPYAVQKACARILGLPTHRVEVDVIRLGGGFGGKEDQATSWACLAALAAHKTGRPTQLVLHRLDDLRMTGKRHPYSADYKIGLSKDGNIQAFEVKHFQNSGAKTDLSLAVLERTLFHSTNSYFIPNVRAYAASCRTNLPPNTAFRGFGGPQGMFVIESAIAHAAEVMGIDRAEIQKKNLIQEGESFPYGQQAERARAVRTWEEAEEGFEVAAWQKDIDAYNAKNTATKKGLAAMPICFGISFTATFLNQASALMHVYTDGSVSLSTGGVEMGQGLSSKLVGIAARALHISPHRIKVETTNTTRIANMSPSAASATTDLNGSATILAADELLGRFRELLARELGVQDAENITFEDERVYYRGELTEWTWEKVVSQAYLSRVALSAHAFFATPNVWFDKQRETGRPFAYHVFGTAWTEVTIDLLRGTYTVDRVRLVHDLGRTINANVDLGQIEGGLAQGIGWMTLEELAFAEDGRLSSFALSTYKVPDGDALPEDIEVRMLEDADNPVGPFGSKAVGEPPLMYGIGTFFALRAALRAAAPDAELAFNAPMTPEKVMLQLHHQRLRTLWEKAPGEATAPVAAGE</sequence>
<dbReference type="EMBL" id="QHKO01000007">
    <property type="protein sequence ID" value="RAL21005.1"/>
    <property type="molecule type" value="Genomic_DNA"/>
</dbReference>